<dbReference type="PANTHER" id="PTHR43537:SF24">
    <property type="entry name" value="GLUCONATE OPERON TRANSCRIPTIONAL REPRESSOR"/>
    <property type="match status" value="1"/>
</dbReference>
<dbReference type="Gene3D" id="1.20.120.530">
    <property type="entry name" value="GntR ligand-binding domain-like"/>
    <property type="match status" value="1"/>
</dbReference>
<dbReference type="Proteomes" id="UP001230951">
    <property type="component" value="Unassembled WGS sequence"/>
</dbReference>
<evidence type="ECO:0000313" key="6">
    <source>
        <dbReference type="EMBL" id="MDQ0181681.1"/>
    </source>
</evidence>
<evidence type="ECO:0000313" key="7">
    <source>
        <dbReference type="Proteomes" id="UP001230951"/>
    </source>
</evidence>
<dbReference type="InterPro" id="IPR008920">
    <property type="entry name" value="TF_FadR/GntR_C"/>
</dbReference>
<dbReference type="AlphaFoldDB" id="A0AAW8DID2"/>
<protein>
    <submittedName>
        <fullName evidence="5">GntR family transcriptional repressor for pyruvate dehydrogenase complex</fullName>
    </submittedName>
</protein>
<dbReference type="InterPro" id="IPR000524">
    <property type="entry name" value="Tscrpt_reg_HTH_GntR"/>
</dbReference>
<gene>
    <name evidence="5" type="ORF">J2S90_002782</name>
    <name evidence="6" type="ORF">J2S93_003120</name>
</gene>
<dbReference type="EMBL" id="JAUSTF010000007">
    <property type="protein sequence ID" value="MDQ0181681.1"/>
    <property type="molecule type" value="Genomic_DNA"/>
</dbReference>
<evidence type="ECO:0000256" key="3">
    <source>
        <dbReference type="ARBA" id="ARBA00023163"/>
    </source>
</evidence>
<comment type="caution">
    <text evidence="5">The sequence shown here is derived from an EMBL/GenBank/DDBJ whole genome shotgun (WGS) entry which is preliminary data.</text>
</comment>
<dbReference type="SMART" id="SM00345">
    <property type="entry name" value="HTH_GNTR"/>
    <property type="match status" value="1"/>
</dbReference>
<keyword evidence="5" id="KW-0670">Pyruvate</keyword>
<dbReference type="Pfam" id="PF00392">
    <property type="entry name" value="GntR"/>
    <property type="match status" value="1"/>
</dbReference>
<dbReference type="GO" id="GO:0003677">
    <property type="term" value="F:DNA binding"/>
    <property type="evidence" value="ECO:0007669"/>
    <property type="project" value="UniProtKB-KW"/>
</dbReference>
<proteinExistence type="predicted"/>
<organism evidence="5 8">
    <name type="scientific">Arthrobacter bambusae</name>
    <dbReference type="NCBI Taxonomy" id="1338426"/>
    <lineage>
        <taxon>Bacteria</taxon>
        <taxon>Bacillati</taxon>
        <taxon>Actinomycetota</taxon>
        <taxon>Actinomycetes</taxon>
        <taxon>Micrococcales</taxon>
        <taxon>Micrococcaceae</taxon>
        <taxon>Arthrobacter</taxon>
    </lineage>
</organism>
<dbReference type="Gene3D" id="1.10.10.10">
    <property type="entry name" value="Winged helix-like DNA-binding domain superfamily/Winged helix DNA-binding domain"/>
    <property type="match status" value="1"/>
</dbReference>
<evidence type="ECO:0000256" key="2">
    <source>
        <dbReference type="ARBA" id="ARBA00023125"/>
    </source>
</evidence>
<dbReference type="Pfam" id="PF07729">
    <property type="entry name" value="FCD"/>
    <property type="match status" value="1"/>
</dbReference>
<evidence type="ECO:0000259" key="4">
    <source>
        <dbReference type="PROSITE" id="PS50949"/>
    </source>
</evidence>
<keyword evidence="2" id="KW-0238">DNA-binding</keyword>
<dbReference type="SUPFAM" id="SSF46785">
    <property type="entry name" value="Winged helix' DNA-binding domain"/>
    <property type="match status" value="1"/>
</dbReference>
<sequence length="244" mass="26703">MLFAEPIESPLLETVLLPVRGHMAFESCVEHLGSAIQLGIFKTGERLPPERDLAERMQVSRATLREAISALRAAGFVTTVRGRGGGTIVEPVGNARPPERLDNKDRQGEISDILIFRSVIEPGACQRAASMRLSEDQRQLLIDSLAEVENAGSPVEYRQADARLHLAFSAVAGSSELNKASTTIQTKIHEFLAEIPFLQRNIEHSNQEHRLIVQAILDGEPAAARSVMELHCESTAALLKGLLK</sequence>
<dbReference type="SMART" id="SM00895">
    <property type="entry name" value="FCD"/>
    <property type="match status" value="1"/>
</dbReference>
<reference evidence="5 7" key="1">
    <citation type="submission" date="2023-07" db="EMBL/GenBank/DDBJ databases">
        <title>Sorghum-associated microbial communities from plants grown in Nebraska, USA.</title>
        <authorList>
            <person name="Schachtman D."/>
        </authorList>
    </citation>
    <scope>NUCLEOTIDE SEQUENCE</scope>
    <source>
        <strain evidence="5">DS1006</strain>
        <strain evidence="6 7">DS1016</strain>
    </source>
</reference>
<keyword evidence="7" id="KW-1185">Reference proteome</keyword>
<name>A0AAW8DID2_9MICC</name>
<dbReference type="EMBL" id="JAUSRG010000007">
    <property type="protein sequence ID" value="MDP9905811.1"/>
    <property type="molecule type" value="Genomic_DNA"/>
</dbReference>
<evidence type="ECO:0000313" key="5">
    <source>
        <dbReference type="EMBL" id="MDP9905811.1"/>
    </source>
</evidence>
<dbReference type="Proteomes" id="UP001242995">
    <property type="component" value="Unassembled WGS sequence"/>
</dbReference>
<keyword evidence="3" id="KW-0804">Transcription</keyword>
<dbReference type="RefSeq" id="WP_284752949.1">
    <property type="nucleotide sequence ID" value="NZ_JAUSRG010000007.1"/>
</dbReference>
<evidence type="ECO:0000256" key="1">
    <source>
        <dbReference type="ARBA" id="ARBA00023015"/>
    </source>
</evidence>
<evidence type="ECO:0000313" key="8">
    <source>
        <dbReference type="Proteomes" id="UP001242995"/>
    </source>
</evidence>
<dbReference type="GO" id="GO:0003700">
    <property type="term" value="F:DNA-binding transcription factor activity"/>
    <property type="evidence" value="ECO:0007669"/>
    <property type="project" value="InterPro"/>
</dbReference>
<accession>A0AAW8DID2</accession>
<dbReference type="CDD" id="cd07377">
    <property type="entry name" value="WHTH_GntR"/>
    <property type="match status" value="1"/>
</dbReference>
<keyword evidence="1" id="KW-0805">Transcription regulation</keyword>
<dbReference type="SUPFAM" id="SSF48008">
    <property type="entry name" value="GntR ligand-binding domain-like"/>
    <property type="match status" value="1"/>
</dbReference>
<dbReference type="PRINTS" id="PR00035">
    <property type="entry name" value="HTHGNTR"/>
</dbReference>
<dbReference type="InterPro" id="IPR011711">
    <property type="entry name" value="GntR_C"/>
</dbReference>
<dbReference type="PANTHER" id="PTHR43537">
    <property type="entry name" value="TRANSCRIPTIONAL REGULATOR, GNTR FAMILY"/>
    <property type="match status" value="1"/>
</dbReference>
<dbReference type="InterPro" id="IPR036388">
    <property type="entry name" value="WH-like_DNA-bd_sf"/>
</dbReference>
<dbReference type="InterPro" id="IPR036390">
    <property type="entry name" value="WH_DNA-bd_sf"/>
</dbReference>
<dbReference type="PROSITE" id="PS50949">
    <property type="entry name" value="HTH_GNTR"/>
    <property type="match status" value="1"/>
</dbReference>
<feature type="domain" description="HTH gntR-type" evidence="4">
    <location>
        <begin position="22"/>
        <end position="92"/>
    </location>
</feature>